<dbReference type="HAMAP" id="MF_01074">
    <property type="entry name" value="LarC"/>
    <property type="match status" value="1"/>
</dbReference>
<dbReference type="NCBIfam" id="TIGR00299">
    <property type="entry name" value="nickel pincer cofactor biosynthesis protein LarC"/>
    <property type="match status" value="1"/>
</dbReference>
<evidence type="ECO:0000313" key="4">
    <source>
        <dbReference type="Proteomes" id="UP000030652"/>
    </source>
</evidence>
<comment type="similarity">
    <text evidence="2">Belongs to the LarC family.</text>
</comment>
<dbReference type="Gene3D" id="3.30.70.1380">
    <property type="entry name" value="Transcriptional regulatory protein pf0864 domain like"/>
    <property type="match status" value="1"/>
</dbReference>
<dbReference type="Gene3D" id="3.10.20.300">
    <property type="entry name" value="mk0293 like domain"/>
    <property type="match status" value="1"/>
</dbReference>
<dbReference type="Pfam" id="PF01969">
    <property type="entry name" value="Ni_insertion"/>
    <property type="match status" value="1"/>
</dbReference>
<evidence type="ECO:0000256" key="2">
    <source>
        <dbReference type="HAMAP-Rule" id="MF_01074"/>
    </source>
</evidence>
<dbReference type="eggNOG" id="COG1641">
    <property type="taxonomic scope" value="Bacteria"/>
</dbReference>
<dbReference type="PANTHER" id="PTHR36566:SF1">
    <property type="entry name" value="PYRIDINIUM-3,5-BISTHIOCARBOXYLIC ACID MONONUCLEOTIDE NICKEL INSERTION PROTEIN"/>
    <property type="match status" value="1"/>
</dbReference>
<dbReference type="InterPro" id="IPR002822">
    <property type="entry name" value="Ni_insertion"/>
</dbReference>
<dbReference type="GO" id="GO:0016151">
    <property type="term" value="F:nickel cation binding"/>
    <property type="evidence" value="ECO:0007669"/>
    <property type="project" value="UniProtKB-UniRule"/>
</dbReference>
<comment type="caution">
    <text evidence="3">The sequence shown here is derived from an EMBL/GenBank/DDBJ whole genome shotgun (WGS) entry which is preliminary data.</text>
</comment>
<dbReference type="PANTHER" id="PTHR36566">
    <property type="entry name" value="NICKEL INSERTION PROTEIN-RELATED"/>
    <property type="match status" value="1"/>
</dbReference>
<dbReference type="EMBL" id="JRYO01000189">
    <property type="protein sequence ID" value="KHE91607.1"/>
    <property type="molecule type" value="Genomic_DNA"/>
</dbReference>
<dbReference type="PATRIC" id="fig|237368.3.peg.2877"/>
<protein>
    <recommendedName>
        <fullName evidence="2">Putative nickel insertion protein</fullName>
    </recommendedName>
</protein>
<dbReference type="GO" id="GO:0016829">
    <property type="term" value="F:lyase activity"/>
    <property type="evidence" value="ECO:0007669"/>
    <property type="project" value="UniProtKB-UniRule"/>
</dbReference>
<reference evidence="3 4" key="1">
    <citation type="submission" date="2014-10" db="EMBL/GenBank/DDBJ databases">
        <title>Draft genome of anammox bacterium scalindua brodae, obtained using differential coverage binning of sequence data from two enrichment reactors.</title>
        <authorList>
            <person name="Speth D.R."/>
            <person name="Russ L."/>
            <person name="Kartal B."/>
            <person name="Op den Camp H.J."/>
            <person name="Dutilh B.E."/>
            <person name="Jetten M.S."/>
        </authorList>
    </citation>
    <scope>NUCLEOTIDE SEQUENCE [LARGE SCALE GENOMIC DNA]</scope>
    <source>
        <strain evidence="3">RU1</strain>
    </source>
</reference>
<dbReference type="Proteomes" id="UP000030652">
    <property type="component" value="Unassembled WGS sequence"/>
</dbReference>
<evidence type="ECO:0000256" key="1">
    <source>
        <dbReference type="ARBA" id="ARBA00022596"/>
    </source>
</evidence>
<gene>
    <name evidence="3" type="ORF">SCABRO_02662</name>
</gene>
<evidence type="ECO:0000313" key="3">
    <source>
        <dbReference type="EMBL" id="KHE91607.1"/>
    </source>
</evidence>
<name>A0A0B0EER0_9BACT</name>
<proteinExistence type="inferred from homology"/>
<sequence length="398" mass="44291">MKIVYFDCFSGASGDMILGALIDAGLNQKELTEELKKLGISNYELSTKKVLRSAITGTKFDVLIKEDIANGEHHRRRTLEDISRLINESPLSESIRRNSIRIFENLANAEAKVHNTLPEEVHFHEVGAIDSIVDIVGAVIAFDSLKIENIYFSPIRTGTGFVKCQHGQFPVPAPATIEILKGHHVISTNIQRELTTPTGAAILTTLGVNVEMCPEITLHQIGYGAGSHEIPQIPNLLRVMIGETVTVTEQDEAWMLETNIDDMPGEHFGYLLEKILDAGALDGFLTPVQMKKSRPGTLISVLVDDVHLLKVERIIFEQSTTFGIRKYKVNRKKLNRKFIDVKTEYGMIKVKIGMLNGCVKNITPEHEDCRKIADAEELPLKLVYNAAINAAQLIKDKT</sequence>
<accession>A0A0B0EER0</accession>
<dbReference type="AlphaFoldDB" id="A0A0B0EER0"/>
<keyword evidence="1 2" id="KW-0533">Nickel</keyword>
<organism evidence="3 4">
    <name type="scientific">Candidatus Scalindua brodae</name>
    <dbReference type="NCBI Taxonomy" id="237368"/>
    <lineage>
        <taxon>Bacteria</taxon>
        <taxon>Pseudomonadati</taxon>
        <taxon>Planctomycetota</taxon>
        <taxon>Candidatus Brocadiia</taxon>
        <taxon>Candidatus Brocadiales</taxon>
        <taxon>Candidatus Scalinduaceae</taxon>
        <taxon>Candidatus Scalindua</taxon>
    </lineage>
</organism>
<keyword evidence="2" id="KW-0456">Lyase</keyword>